<dbReference type="AlphaFoldDB" id="A3BVU6"/>
<evidence type="ECO:0000256" key="1">
    <source>
        <dbReference type="SAM" id="MobiDB-lite"/>
    </source>
</evidence>
<protein>
    <submittedName>
        <fullName evidence="2">Uncharacterized protein</fullName>
    </submittedName>
</protein>
<sequence length="261" mass="26288">MAAEDSLGDSGGLVEGGATGSATAVATGSGDGGSAAAASGGSAAPDPVVGKAAAADPTMGRAAPTDPEAARPSVVVPEALPPQLRAPTLMPCSPSSPPAYVRTSLPSSSPSRGCSAPKDDAISRRIASLRDRAGLSLSLSRADLATVVVAKPQLLCAKAEAITRRIASLRDRAGLSVPQTSSFLLSGGMAHLGGRDGGEGRGGGGYGCCKRRRHWWQTASIPSLPHPFNQTKKWDRPILQTKHASGIIPASKSGMVSSHPT</sequence>
<evidence type="ECO:0000313" key="2">
    <source>
        <dbReference type="EMBL" id="EAZ43685.1"/>
    </source>
</evidence>
<gene>
    <name evidence="2" type="ORF">OsJ_28310</name>
</gene>
<accession>A3BVU6</accession>
<feature type="region of interest" description="Disordered" evidence="1">
    <location>
        <begin position="86"/>
        <end position="119"/>
    </location>
</feature>
<feature type="compositionally biased region" description="Gly residues" evidence="1">
    <location>
        <begin position="9"/>
        <end position="19"/>
    </location>
</feature>
<feature type="compositionally biased region" description="Low complexity" evidence="1">
    <location>
        <begin position="20"/>
        <end position="44"/>
    </location>
</feature>
<dbReference type="EMBL" id="CM000145">
    <property type="protein sequence ID" value="EAZ43685.1"/>
    <property type="molecule type" value="Genomic_DNA"/>
</dbReference>
<feature type="region of interest" description="Disordered" evidence="1">
    <location>
        <begin position="1"/>
        <end position="72"/>
    </location>
</feature>
<dbReference type="Proteomes" id="UP000007752">
    <property type="component" value="Chromosome 8"/>
</dbReference>
<name>A3BVU6_ORYSJ</name>
<reference evidence="2" key="1">
    <citation type="journal article" date="2005" name="PLoS Biol.">
        <title>The genomes of Oryza sativa: a history of duplications.</title>
        <authorList>
            <person name="Yu J."/>
            <person name="Wang J."/>
            <person name="Lin W."/>
            <person name="Li S."/>
            <person name="Li H."/>
            <person name="Zhou J."/>
            <person name="Ni P."/>
            <person name="Dong W."/>
            <person name="Hu S."/>
            <person name="Zeng C."/>
            <person name="Zhang J."/>
            <person name="Zhang Y."/>
            <person name="Li R."/>
            <person name="Xu Z."/>
            <person name="Li S."/>
            <person name="Li X."/>
            <person name="Zheng H."/>
            <person name="Cong L."/>
            <person name="Lin L."/>
            <person name="Yin J."/>
            <person name="Geng J."/>
            <person name="Li G."/>
            <person name="Shi J."/>
            <person name="Liu J."/>
            <person name="Lv H."/>
            <person name="Li J."/>
            <person name="Wang J."/>
            <person name="Deng Y."/>
            <person name="Ran L."/>
            <person name="Shi X."/>
            <person name="Wang X."/>
            <person name="Wu Q."/>
            <person name="Li C."/>
            <person name="Ren X."/>
            <person name="Wang J."/>
            <person name="Wang X."/>
            <person name="Li D."/>
            <person name="Liu D."/>
            <person name="Zhang X."/>
            <person name="Ji Z."/>
            <person name="Zhao W."/>
            <person name="Sun Y."/>
            <person name="Zhang Z."/>
            <person name="Bao J."/>
            <person name="Han Y."/>
            <person name="Dong L."/>
            <person name="Ji J."/>
            <person name="Chen P."/>
            <person name="Wu S."/>
            <person name="Liu J."/>
            <person name="Xiao Y."/>
            <person name="Bu D."/>
            <person name="Tan J."/>
            <person name="Yang L."/>
            <person name="Ye C."/>
            <person name="Zhang J."/>
            <person name="Xu J."/>
            <person name="Zhou Y."/>
            <person name="Yu Y."/>
            <person name="Zhang B."/>
            <person name="Zhuang S."/>
            <person name="Wei H."/>
            <person name="Liu B."/>
            <person name="Lei M."/>
            <person name="Yu H."/>
            <person name="Li Y."/>
            <person name="Xu H."/>
            <person name="Wei S."/>
            <person name="He X."/>
            <person name="Fang L."/>
            <person name="Zhang Z."/>
            <person name="Zhang Y."/>
            <person name="Huang X."/>
            <person name="Su Z."/>
            <person name="Tong W."/>
            <person name="Li J."/>
            <person name="Tong Z."/>
            <person name="Li S."/>
            <person name="Ye J."/>
            <person name="Wang L."/>
            <person name="Fang L."/>
            <person name="Lei T."/>
            <person name="Chen C."/>
            <person name="Chen H."/>
            <person name="Xu Z."/>
            <person name="Li H."/>
            <person name="Huang H."/>
            <person name="Zhang F."/>
            <person name="Xu H."/>
            <person name="Li N."/>
            <person name="Zhao C."/>
            <person name="Li S."/>
            <person name="Dong L."/>
            <person name="Huang Y."/>
            <person name="Li L."/>
            <person name="Xi Y."/>
            <person name="Qi Q."/>
            <person name="Li W."/>
            <person name="Zhang B."/>
            <person name="Hu W."/>
            <person name="Zhang Y."/>
            <person name="Tian X."/>
            <person name="Jiao Y."/>
            <person name="Liang X."/>
            <person name="Jin J."/>
            <person name="Gao L."/>
            <person name="Zheng W."/>
            <person name="Hao B."/>
            <person name="Liu S."/>
            <person name="Wang W."/>
            <person name="Yuan L."/>
            <person name="Cao M."/>
            <person name="McDermott J."/>
            <person name="Samudrala R."/>
            <person name="Wang J."/>
            <person name="Wong G.K."/>
            <person name="Yang H."/>
        </authorList>
    </citation>
    <scope>NUCLEOTIDE SEQUENCE [LARGE SCALE GENOMIC DNA]</scope>
</reference>
<proteinExistence type="predicted"/>
<reference evidence="2" key="2">
    <citation type="submission" date="2008-12" db="EMBL/GenBank/DDBJ databases">
        <title>Improved gene annotation of the rice (Oryza sativa) genomes.</title>
        <authorList>
            <person name="Wang J."/>
            <person name="Li R."/>
            <person name="Fan W."/>
            <person name="Huang Q."/>
            <person name="Zhang J."/>
            <person name="Zhou Y."/>
            <person name="Hu Y."/>
            <person name="Zi S."/>
            <person name="Li J."/>
            <person name="Ni P."/>
            <person name="Zheng H."/>
            <person name="Zhang Y."/>
            <person name="Zhao M."/>
            <person name="Hao Q."/>
            <person name="McDermott J."/>
            <person name="Samudrala R."/>
            <person name="Kristiansen K."/>
            <person name="Wong G.K.-S."/>
        </authorList>
    </citation>
    <scope>NUCLEOTIDE SEQUENCE</scope>
</reference>
<feature type="compositionally biased region" description="Low complexity" evidence="1">
    <location>
        <begin position="104"/>
        <end position="116"/>
    </location>
</feature>
<organism evidence="2">
    <name type="scientific">Oryza sativa subsp. japonica</name>
    <name type="common">Rice</name>
    <dbReference type="NCBI Taxonomy" id="39947"/>
    <lineage>
        <taxon>Eukaryota</taxon>
        <taxon>Viridiplantae</taxon>
        <taxon>Streptophyta</taxon>
        <taxon>Embryophyta</taxon>
        <taxon>Tracheophyta</taxon>
        <taxon>Spermatophyta</taxon>
        <taxon>Magnoliopsida</taxon>
        <taxon>Liliopsida</taxon>
        <taxon>Poales</taxon>
        <taxon>Poaceae</taxon>
        <taxon>BOP clade</taxon>
        <taxon>Oryzoideae</taxon>
        <taxon>Oryzeae</taxon>
        <taxon>Oryzinae</taxon>
        <taxon>Oryza</taxon>
        <taxon>Oryza sativa</taxon>
    </lineage>
</organism>